<feature type="domain" description="SGNH" evidence="10">
    <location>
        <begin position="444"/>
        <end position="640"/>
    </location>
</feature>
<dbReference type="AlphaFoldDB" id="A0A850Q929"/>
<reference evidence="11 12" key="1">
    <citation type="submission" date="2020-04" db="EMBL/GenBank/DDBJ databases">
        <title>Donghicola sp., a member of the Rhodobacteraceae family isolated from mangrove forest in Thailand.</title>
        <authorList>
            <person name="Charoenyingcharoen P."/>
            <person name="Yukphan P."/>
        </authorList>
    </citation>
    <scope>NUCLEOTIDE SEQUENCE [LARGE SCALE GENOMIC DNA]</scope>
    <source>
        <strain evidence="11 12">B5-SW-15</strain>
    </source>
</reference>
<comment type="caution">
    <text evidence="11">The sequence shown here is derived from an EMBL/GenBank/DDBJ whole genome shotgun (WGS) entry which is preliminary data.</text>
</comment>
<dbReference type="InterPro" id="IPR043968">
    <property type="entry name" value="SGNH"/>
</dbReference>
<evidence type="ECO:0000256" key="3">
    <source>
        <dbReference type="ARBA" id="ARBA00022679"/>
    </source>
</evidence>
<feature type="transmembrane region" description="Helical" evidence="8">
    <location>
        <begin position="38"/>
        <end position="62"/>
    </location>
</feature>
<feature type="transmembrane region" description="Helical" evidence="8">
    <location>
        <begin position="235"/>
        <end position="254"/>
    </location>
</feature>
<protein>
    <submittedName>
        <fullName evidence="11">Acyltransferase</fullName>
    </submittedName>
</protein>
<feature type="transmembrane region" description="Helical" evidence="8">
    <location>
        <begin position="326"/>
        <end position="347"/>
    </location>
</feature>
<accession>A0A850Q929</accession>
<keyword evidence="7 11" id="KW-0012">Acyltransferase</keyword>
<dbReference type="GO" id="GO:0016747">
    <property type="term" value="F:acyltransferase activity, transferring groups other than amino-acyl groups"/>
    <property type="evidence" value="ECO:0007669"/>
    <property type="project" value="InterPro"/>
</dbReference>
<feature type="transmembrane region" description="Helical" evidence="8">
    <location>
        <begin position="111"/>
        <end position="129"/>
    </location>
</feature>
<feature type="transmembrane region" description="Helical" evidence="8">
    <location>
        <begin position="175"/>
        <end position="195"/>
    </location>
</feature>
<dbReference type="GO" id="GO:0016788">
    <property type="term" value="F:hydrolase activity, acting on ester bonds"/>
    <property type="evidence" value="ECO:0007669"/>
    <property type="project" value="UniProtKB-ARBA"/>
</dbReference>
<feature type="transmembrane region" description="Helical" evidence="8">
    <location>
        <begin position="359"/>
        <end position="377"/>
    </location>
</feature>
<dbReference type="InterPro" id="IPR036514">
    <property type="entry name" value="SGNH_hydro_sf"/>
</dbReference>
<comment type="subcellular location">
    <subcellularLocation>
        <location evidence="1">Cell membrane</location>
        <topology evidence="1">Multi-pass membrane protein</topology>
    </subcellularLocation>
</comment>
<feature type="transmembrane region" description="Helical" evidence="8">
    <location>
        <begin position="201"/>
        <end position="223"/>
    </location>
</feature>
<feature type="transmembrane region" description="Helical" evidence="8">
    <location>
        <begin position="149"/>
        <end position="168"/>
    </location>
</feature>
<proteinExistence type="predicted"/>
<dbReference type="GO" id="GO:0005886">
    <property type="term" value="C:plasma membrane"/>
    <property type="evidence" value="ECO:0007669"/>
    <property type="project" value="UniProtKB-SubCell"/>
</dbReference>
<dbReference type="PANTHER" id="PTHR23028:SF53">
    <property type="entry name" value="ACYL_TRANSF_3 DOMAIN-CONTAINING PROTEIN"/>
    <property type="match status" value="1"/>
</dbReference>
<evidence type="ECO:0000256" key="5">
    <source>
        <dbReference type="ARBA" id="ARBA00022989"/>
    </source>
</evidence>
<feature type="transmembrane region" description="Helical" evidence="8">
    <location>
        <begin position="260"/>
        <end position="280"/>
    </location>
</feature>
<feature type="transmembrane region" description="Helical" evidence="8">
    <location>
        <begin position="84"/>
        <end position="104"/>
    </location>
</feature>
<dbReference type="RefSeq" id="WP_177157087.1">
    <property type="nucleotide sequence ID" value="NZ_JABCJE010000002.1"/>
</dbReference>
<dbReference type="PANTHER" id="PTHR23028">
    <property type="entry name" value="ACETYLTRANSFERASE"/>
    <property type="match status" value="1"/>
</dbReference>
<evidence type="ECO:0000256" key="1">
    <source>
        <dbReference type="ARBA" id="ARBA00004651"/>
    </source>
</evidence>
<evidence type="ECO:0000313" key="12">
    <source>
        <dbReference type="Proteomes" id="UP000592216"/>
    </source>
</evidence>
<sequence>MSKSPINSYRPEIDGLRALAVLSVIIYHLKISIGQYDLLIGGFLGVDLFFVLSGFLITQILYREYESCGSINIFQFYLRRAKRILPVLFMVILCSLPVAWFVLLPTELTRFEYSILSAITFVSNFFWFFELSEYGAKSGLLQPFLHTWSLAIEEQFYLIFPFLFSFVLSRFGRQYLTLILSIVAACSFLSSVYLTNEISSLSFFAPSSRFWEILVGSLGAILNENAKKEYLPKRLSTIACLLLIAVILFCISFLDISKINHPGVGSIPVVFSTCSLLLLLKKGDFLYSVLSSDVARYVGKISFSLYLWHFPIFAFGRLILLDEPSFLQIFLGLFLTLAMSHLSFSLVETPFRTAVSSRCFFYSIGAAISLCLGFFLVSATDMLPKSRALFDLEQLYGENIIDNEILARNSWGILDSVTENEHIGNWNALRPSRHELMDDWYSRDEGEKILLIGDSHSKDLFNAVYLNGDRFEGKEFARFNIHKKNLDENIQDLLNSPNFLRADTIVISGRYYREYEKFIEKVISKIRTASKKKNIIIVGPAAEFNLGGDLPFFDWYLQKTNAQIDSTELNKKALEYERTFTKNLDLIIRELASKYGVAYLSRRALMCDDYSCTLSTPNGLKTMYDESHWTLAGAKLFGNRAADAGWFVH</sequence>
<evidence type="ECO:0000313" key="11">
    <source>
        <dbReference type="EMBL" id="NVO22995.1"/>
    </source>
</evidence>
<evidence type="ECO:0000259" key="10">
    <source>
        <dbReference type="Pfam" id="PF19040"/>
    </source>
</evidence>
<dbReference type="InterPro" id="IPR050879">
    <property type="entry name" value="Acyltransferase_3"/>
</dbReference>
<evidence type="ECO:0000256" key="7">
    <source>
        <dbReference type="ARBA" id="ARBA00023315"/>
    </source>
</evidence>
<gene>
    <name evidence="11" type="ORF">HJ536_06440</name>
</gene>
<feature type="domain" description="Acyltransferase 3" evidence="9">
    <location>
        <begin position="11"/>
        <end position="340"/>
    </location>
</feature>
<keyword evidence="3 11" id="KW-0808">Transferase</keyword>
<dbReference type="EMBL" id="JABCJE010000002">
    <property type="protein sequence ID" value="NVO22995.1"/>
    <property type="molecule type" value="Genomic_DNA"/>
</dbReference>
<evidence type="ECO:0000259" key="9">
    <source>
        <dbReference type="Pfam" id="PF01757"/>
    </source>
</evidence>
<dbReference type="Proteomes" id="UP000592216">
    <property type="component" value="Unassembled WGS sequence"/>
</dbReference>
<dbReference type="Pfam" id="PF01757">
    <property type="entry name" value="Acyl_transf_3"/>
    <property type="match status" value="1"/>
</dbReference>
<name>A0A850Q929_9RHOB</name>
<keyword evidence="4 8" id="KW-0812">Transmembrane</keyword>
<keyword evidence="6 8" id="KW-0472">Membrane</keyword>
<evidence type="ECO:0000256" key="2">
    <source>
        <dbReference type="ARBA" id="ARBA00022475"/>
    </source>
</evidence>
<dbReference type="InterPro" id="IPR002656">
    <property type="entry name" value="Acyl_transf_3_dom"/>
</dbReference>
<organism evidence="11 12">
    <name type="scientific">Donghicola mangrovi</name>
    <dbReference type="NCBI Taxonomy" id="2729614"/>
    <lineage>
        <taxon>Bacteria</taxon>
        <taxon>Pseudomonadati</taxon>
        <taxon>Pseudomonadota</taxon>
        <taxon>Alphaproteobacteria</taxon>
        <taxon>Rhodobacterales</taxon>
        <taxon>Roseobacteraceae</taxon>
        <taxon>Donghicola</taxon>
    </lineage>
</organism>
<dbReference type="Gene3D" id="3.40.50.1110">
    <property type="entry name" value="SGNH hydrolase"/>
    <property type="match status" value="1"/>
</dbReference>
<dbReference type="SUPFAM" id="SSF52266">
    <property type="entry name" value="SGNH hydrolase"/>
    <property type="match status" value="1"/>
</dbReference>
<evidence type="ECO:0000256" key="6">
    <source>
        <dbReference type="ARBA" id="ARBA00023136"/>
    </source>
</evidence>
<feature type="transmembrane region" description="Helical" evidence="8">
    <location>
        <begin position="301"/>
        <end position="320"/>
    </location>
</feature>
<dbReference type="Pfam" id="PF19040">
    <property type="entry name" value="SGNH"/>
    <property type="match status" value="1"/>
</dbReference>
<keyword evidence="5 8" id="KW-1133">Transmembrane helix</keyword>
<keyword evidence="2" id="KW-1003">Cell membrane</keyword>
<evidence type="ECO:0000256" key="8">
    <source>
        <dbReference type="SAM" id="Phobius"/>
    </source>
</evidence>
<evidence type="ECO:0000256" key="4">
    <source>
        <dbReference type="ARBA" id="ARBA00022692"/>
    </source>
</evidence>
<dbReference type="GO" id="GO:0009103">
    <property type="term" value="P:lipopolysaccharide biosynthetic process"/>
    <property type="evidence" value="ECO:0007669"/>
    <property type="project" value="TreeGrafter"/>
</dbReference>